<dbReference type="RefSeq" id="WP_145716817.1">
    <property type="nucleotide sequence ID" value="NZ_BAAAFY010000004.1"/>
</dbReference>
<comment type="caution">
    <text evidence="3">The sequence shown here is derived from an EMBL/GenBank/DDBJ whole genome shotgun (WGS) entry which is preliminary data.</text>
</comment>
<dbReference type="OrthoDB" id="680331at2"/>
<evidence type="ECO:0008006" key="5">
    <source>
        <dbReference type="Google" id="ProtNLM"/>
    </source>
</evidence>
<feature type="coiled-coil region" evidence="1">
    <location>
        <begin position="370"/>
        <end position="407"/>
    </location>
</feature>
<dbReference type="Proteomes" id="UP000316778">
    <property type="component" value="Unassembled WGS sequence"/>
</dbReference>
<evidence type="ECO:0000256" key="1">
    <source>
        <dbReference type="SAM" id="Coils"/>
    </source>
</evidence>
<gene>
    <name evidence="3" type="ORF">LX66_4027</name>
</gene>
<dbReference type="AlphaFoldDB" id="A0A562T081"/>
<proteinExistence type="predicted"/>
<dbReference type="EMBL" id="VLLG01000004">
    <property type="protein sequence ID" value="TWI86763.1"/>
    <property type="molecule type" value="Genomic_DNA"/>
</dbReference>
<feature type="signal peptide" evidence="2">
    <location>
        <begin position="1"/>
        <end position="24"/>
    </location>
</feature>
<accession>A0A562T081</accession>
<reference evidence="3 4" key="1">
    <citation type="journal article" date="2013" name="Stand. Genomic Sci.">
        <title>Genomic Encyclopedia of Type Strains, Phase I: The one thousand microbial genomes (KMG-I) project.</title>
        <authorList>
            <person name="Kyrpides N.C."/>
            <person name="Woyke T."/>
            <person name="Eisen J.A."/>
            <person name="Garrity G."/>
            <person name="Lilburn T.G."/>
            <person name="Beck B.J."/>
            <person name="Whitman W.B."/>
            <person name="Hugenholtz P."/>
            <person name="Klenk H.P."/>
        </authorList>
    </citation>
    <scope>NUCLEOTIDE SEQUENCE [LARGE SCALE GENOMIC DNA]</scope>
    <source>
        <strain evidence="3 4">DSM 13484</strain>
    </source>
</reference>
<sequence length="407" mass="44262">MKKMYSVLSLVCLVQLIVVLEGNAQSSRTYHTNKAISGQTEETQGVNYLLLHKAYAGTLMTDHYLMGKISAIRGAVCCWNRKWTVEVNTASAYNTDRGSIITYNEPASLVKLTYNGERYLAVSINNTSSLNSFSFTGYAQGESLLLVYDDNVSDVEAFTNYDPVTIQGNVGIGIPGTAARLHVTAPQGATLAKFTQSDIVHTDAYLSVDNSTTVTGHFIPALRGRSKAPGRPFGISLVGEADDIVPPGDELYGGAVIIDGRSKNGTPLVNNNVLMVNSYGKNLVAVKANGSMGIGVTDTKGYKLAVAGSMIAEKVKVKLQGNWPDYVFAEGYELLPIHELASYVQSNQHLPDVPSAKEVEKEGLDVGEMNKQLLKKIEELTLYVIQLKQESEAQQQMINELKQIIKK</sequence>
<keyword evidence="4" id="KW-1185">Reference proteome</keyword>
<name>A0A562T081_CHIJA</name>
<protein>
    <recommendedName>
        <fullName evidence="5">Peptidase S74 domain-containing protein</fullName>
    </recommendedName>
</protein>
<evidence type="ECO:0000313" key="3">
    <source>
        <dbReference type="EMBL" id="TWI86763.1"/>
    </source>
</evidence>
<evidence type="ECO:0000313" key="4">
    <source>
        <dbReference type="Proteomes" id="UP000316778"/>
    </source>
</evidence>
<feature type="chain" id="PRO_5022042801" description="Peptidase S74 domain-containing protein" evidence="2">
    <location>
        <begin position="25"/>
        <end position="407"/>
    </location>
</feature>
<organism evidence="3 4">
    <name type="scientific">Chitinophaga japonensis</name>
    <name type="common">Flexibacter japonensis</name>
    <dbReference type="NCBI Taxonomy" id="104662"/>
    <lineage>
        <taxon>Bacteria</taxon>
        <taxon>Pseudomonadati</taxon>
        <taxon>Bacteroidota</taxon>
        <taxon>Chitinophagia</taxon>
        <taxon>Chitinophagales</taxon>
        <taxon>Chitinophagaceae</taxon>
        <taxon>Chitinophaga</taxon>
    </lineage>
</organism>
<evidence type="ECO:0000256" key="2">
    <source>
        <dbReference type="SAM" id="SignalP"/>
    </source>
</evidence>
<keyword evidence="1" id="KW-0175">Coiled coil</keyword>
<keyword evidence="2" id="KW-0732">Signal</keyword>